<dbReference type="InterPro" id="IPR042245">
    <property type="entry name" value="Tgt2/MlaC_sf"/>
</dbReference>
<sequence>MKKILFSFLLLIFFAQGNVLASESNPRDYVVKIANDIFAVVSNKKISIENQRKMLVENFIDEIDFNWNARAASGIYWRQMNEEQRGDFVKYYKNFLIKIWMPKFSGYKDEKYSVLEKYETMDNGDFIVNVEIVKHDGIKINLSFRVRKFDDKFKILNVIAEGVDMARTYNIQFTEYADKHGLEALLDYVKTGKSKDLSKSK</sequence>
<dbReference type="Gene3D" id="3.10.450.710">
    <property type="entry name" value="Tgt2/MlaC"/>
    <property type="match status" value="1"/>
</dbReference>
<dbReference type="PANTHER" id="PTHR36573:SF1">
    <property type="entry name" value="INTERMEMBRANE PHOSPHOLIPID TRANSPORT SYSTEM BINDING PROTEIN MLAC"/>
    <property type="match status" value="1"/>
</dbReference>
<keyword evidence="1" id="KW-0732">Signal</keyword>
<dbReference type="InterPro" id="IPR008869">
    <property type="entry name" value="MlaC/ttg2D"/>
</dbReference>
<keyword evidence="3" id="KW-1185">Reference proteome</keyword>
<dbReference type="Proteomes" id="UP000321934">
    <property type="component" value="Chromosome"/>
</dbReference>
<accession>A0A5B8XDA8</accession>
<feature type="signal peptide" evidence="1">
    <location>
        <begin position="1"/>
        <end position="21"/>
    </location>
</feature>
<dbReference type="OrthoDB" id="8099120at2"/>
<gene>
    <name evidence="2" type="ORF">Deia_00463</name>
</gene>
<dbReference type="EMBL" id="CP029077">
    <property type="protein sequence ID" value="QED23263.1"/>
    <property type="molecule type" value="Genomic_DNA"/>
</dbReference>
<protein>
    <submittedName>
        <fullName evidence="2">Toluene tolerance-like ABC transporter protein</fullName>
    </submittedName>
</protein>
<dbReference type="RefSeq" id="WP_146820545.1">
    <property type="nucleotide sequence ID" value="NZ_CP029077.1"/>
</dbReference>
<feature type="chain" id="PRO_5022899956" evidence="1">
    <location>
        <begin position="22"/>
        <end position="201"/>
    </location>
</feature>
<dbReference type="PANTHER" id="PTHR36573">
    <property type="entry name" value="INTERMEMBRANE PHOSPHOLIPID TRANSPORT SYSTEM BINDING PROTEIN MLAC"/>
    <property type="match status" value="1"/>
</dbReference>
<name>A0A5B8XDA8_9RICK</name>
<reference evidence="2 3" key="1">
    <citation type="journal article" date="2019" name="ISME J.">
        <title>Deianiraea, an extracellular bacterium associated with the ciliate Paramecium, suggests an alternative scenario for the evolution of Rickettsiales.</title>
        <authorList>
            <person name="Castelli M."/>
            <person name="Sabaneyeva E."/>
            <person name="Lanzoni O."/>
            <person name="Lebedeva N."/>
            <person name="Floriano A.M."/>
            <person name="Gaiarsa S."/>
            <person name="Benken K."/>
            <person name="Modeo L."/>
            <person name="Bandi C."/>
            <person name="Potekhin A."/>
            <person name="Sassera D."/>
            <person name="Petroni G."/>
        </authorList>
    </citation>
    <scope>NUCLEOTIDE SEQUENCE [LARGE SCALE GENOMIC DNA]</scope>
    <source>
        <strain evidence="2">CyL4-1</strain>
    </source>
</reference>
<organism evidence="2 3">
    <name type="scientific">Candidatus Deianiraea vastatrix</name>
    <dbReference type="NCBI Taxonomy" id="2163644"/>
    <lineage>
        <taxon>Bacteria</taxon>
        <taxon>Pseudomonadati</taxon>
        <taxon>Pseudomonadota</taxon>
        <taxon>Alphaproteobacteria</taxon>
        <taxon>Rickettsiales</taxon>
        <taxon>Candidatus Deianiraeaceae</taxon>
        <taxon>Candidatus Deianiraea</taxon>
    </lineage>
</organism>
<dbReference type="AlphaFoldDB" id="A0A5B8XDA8"/>
<evidence type="ECO:0000256" key="1">
    <source>
        <dbReference type="SAM" id="SignalP"/>
    </source>
</evidence>
<evidence type="ECO:0000313" key="2">
    <source>
        <dbReference type="EMBL" id="QED23263.1"/>
    </source>
</evidence>
<proteinExistence type="predicted"/>
<evidence type="ECO:0000313" key="3">
    <source>
        <dbReference type="Proteomes" id="UP000321934"/>
    </source>
</evidence>
<dbReference type="Pfam" id="PF05494">
    <property type="entry name" value="MlaC"/>
    <property type="match status" value="1"/>
</dbReference>